<evidence type="ECO:0000313" key="4">
    <source>
        <dbReference type="Proteomes" id="UP000198784"/>
    </source>
</evidence>
<dbReference type="RefSeq" id="WP_090505209.1">
    <property type="nucleotide sequence ID" value="NZ_FOWX01000038.1"/>
</dbReference>
<accession>A0A1I5WE84</accession>
<proteinExistence type="predicted"/>
<keyword evidence="4" id="KW-1185">Reference proteome</keyword>
<feature type="region of interest" description="Disordered" evidence="1">
    <location>
        <begin position="184"/>
        <end position="211"/>
    </location>
</feature>
<dbReference type="InterPro" id="IPR041180">
    <property type="entry name" value="Nmad2"/>
</dbReference>
<dbReference type="Proteomes" id="UP000198784">
    <property type="component" value="Unassembled WGS sequence"/>
</dbReference>
<feature type="domain" description="Nucleotide modification associated" evidence="2">
    <location>
        <begin position="2"/>
        <end position="179"/>
    </location>
</feature>
<dbReference type="Pfam" id="PF18753">
    <property type="entry name" value="Nmad2"/>
    <property type="match status" value="1"/>
</dbReference>
<protein>
    <recommendedName>
        <fullName evidence="2">Nucleotide modification associated domain-containing protein</fullName>
    </recommendedName>
</protein>
<sequence length="211" mass="23330">MRVHTYVIATDAGSAPNYDPPAVTLAVCKPRIRKKANVGELVLAFAGSAVNPISGHSVVWAGIVSEVLTFTEYWNDRRFASKKPDRTDVPDNFYKPAGNGGFAWQPNHVHEPEAQDRDTGGLNVLVFDHAWRFGAFGPLLPEDFGLRMIGGRRGERVADLTDSVWQRLEIWLNAQPQVIIEAASDRKSSRSCTPRALPISPQPASPTRRRC</sequence>
<dbReference type="OrthoDB" id="2080678at2"/>
<dbReference type="AlphaFoldDB" id="A0A1I5WE84"/>
<reference evidence="4" key="1">
    <citation type="submission" date="2016-10" db="EMBL/GenBank/DDBJ databases">
        <authorList>
            <person name="Varghese N."/>
            <person name="Submissions S."/>
        </authorList>
    </citation>
    <scope>NUCLEOTIDE SEQUENCE [LARGE SCALE GENOMIC DNA]</scope>
    <source>
        <strain evidence="4">DSM 17834</strain>
    </source>
</reference>
<evidence type="ECO:0000313" key="3">
    <source>
        <dbReference type="EMBL" id="SFQ17907.1"/>
    </source>
</evidence>
<evidence type="ECO:0000259" key="2">
    <source>
        <dbReference type="Pfam" id="PF18753"/>
    </source>
</evidence>
<gene>
    <name evidence="3" type="ORF">SAMN05216190_13840</name>
</gene>
<organism evidence="3 4">
    <name type="scientific">Pseudomonas borbori</name>
    <dbReference type="NCBI Taxonomy" id="289003"/>
    <lineage>
        <taxon>Bacteria</taxon>
        <taxon>Pseudomonadati</taxon>
        <taxon>Pseudomonadota</taxon>
        <taxon>Gammaproteobacteria</taxon>
        <taxon>Pseudomonadales</taxon>
        <taxon>Pseudomonadaceae</taxon>
        <taxon>Pseudomonas</taxon>
    </lineage>
</organism>
<dbReference type="EMBL" id="FOWX01000038">
    <property type="protein sequence ID" value="SFQ17907.1"/>
    <property type="molecule type" value="Genomic_DNA"/>
</dbReference>
<name>A0A1I5WE84_9PSED</name>
<evidence type="ECO:0000256" key="1">
    <source>
        <dbReference type="SAM" id="MobiDB-lite"/>
    </source>
</evidence>